<reference evidence="1 2" key="1">
    <citation type="journal article" date="2019" name="Int. J. Syst. Evol. Microbiol.">
        <title>The Global Catalogue of Microorganisms (GCM) 10K type strain sequencing project: providing services to taxonomists for standard genome sequencing and annotation.</title>
        <authorList>
            <consortium name="The Broad Institute Genomics Platform"/>
            <consortium name="The Broad Institute Genome Sequencing Center for Infectious Disease"/>
            <person name="Wu L."/>
            <person name="Ma J."/>
        </authorList>
    </citation>
    <scope>NUCLEOTIDE SEQUENCE [LARGE SCALE GENOMIC DNA]</scope>
    <source>
        <strain evidence="1 2">JCM 6924</strain>
    </source>
</reference>
<protein>
    <submittedName>
        <fullName evidence="1">Uncharacterized protein</fullName>
    </submittedName>
</protein>
<proteinExistence type="predicted"/>
<accession>A0ABN3P3U7</accession>
<sequence length="105" mass="10274">MSPEGCAGGVAKMVPHVTPRGNGGVCAARAGEVRRVAVPAAVSAGRCPRGPLPARLVVVGCRLAGPWQVKGVACGFTPGGNAEAPWPSSGVESGNCATAPVRCAG</sequence>
<dbReference type="EMBL" id="BAAATM010000030">
    <property type="protein sequence ID" value="GAA2561213.1"/>
    <property type="molecule type" value="Genomic_DNA"/>
</dbReference>
<keyword evidence="2" id="KW-1185">Reference proteome</keyword>
<gene>
    <name evidence="1" type="ORF">GCM10010423_74790</name>
</gene>
<evidence type="ECO:0000313" key="1">
    <source>
        <dbReference type="EMBL" id="GAA2561213.1"/>
    </source>
</evidence>
<dbReference type="Proteomes" id="UP001501095">
    <property type="component" value="Unassembled WGS sequence"/>
</dbReference>
<comment type="caution">
    <text evidence="1">The sequence shown here is derived from an EMBL/GenBank/DDBJ whole genome shotgun (WGS) entry which is preliminary data.</text>
</comment>
<name>A0ABN3P3U7_9ACTN</name>
<organism evidence="1 2">
    <name type="scientific">Streptomyces levis</name>
    <dbReference type="NCBI Taxonomy" id="285566"/>
    <lineage>
        <taxon>Bacteria</taxon>
        <taxon>Bacillati</taxon>
        <taxon>Actinomycetota</taxon>
        <taxon>Actinomycetes</taxon>
        <taxon>Kitasatosporales</taxon>
        <taxon>Streptomycetaceae</taxon>
        <taxon>Streptomyces</taxon>
    </lineage>
</organism>
<evidence type="ECO:0000313" key="2">
    <source>
        <dbReference type="Proteomes" id="UP001501095"/>
    </source>
</evidence>